<dbReference type="Proteomes" id="UP000727407">
    <property type="component" value="Unassembled WGS sequence"/>
</dbReference>
<dbReference type="AlphaFoldDB" id="A0A8J4TWC3"/>
<accession>A0A8J4TWC3</accession>
<dbReference type="PANTHER" id="PTHR22796:SF6">
    <property type="entry name" value="INTERFERON-INDUCED VERY LARGE GTPASE 1-RELATED"/>
    <property type="match status" value="1"/>
</dbReference>
<feature type="non-terminal residue" evidence="1">
    <location>
        <position position="1"/>
    </location>
</feature>
<gene>
    <name evidence="1" type="ORF">DAT39_007652</name>
</gene>
<dbReference type="OrthoDB" id="1597724at2759"/>
<comment type="caution">
    <text evidence="1">The sequence shown here is derived from an EMBL/GenBank/DDBJ whole genome shotgun (WGS) entry which is preliminary data.</text>
</comment>
<proteinExistence type="predicted"/>
<name>A0A8J4TWC3_CLAMG</name>
<keyword evidence="2" id="KW-1185">Reference proteome</keyword>
<evidence type="ECO:0000313" key="1">
    <source>
        <dbReference type="EMBL" id="KAF5902635.1"/>
    </source>
</evidence>
<reference evidence="1" key="1">
    <citation type="submission" date="2020-07" db="EMBL/GenBank/DDBJ databases">
        <title>Clarias magur genome sequencing, assembly and annotation.</title>
        <authorList>
            <person name="Kushwaha B."/>
            <person name="Kumar R."/>
            <person name="Das P."/>
            <person name="Joshi C.G."/>
            <person name="Kumar D."/>
            <person name="Nagpure N.S."/>
            <person name="Pandey M."/>
            <person name="Agarwal S."/>
            <person name="Srivastava S."/>
            <person name="Singh M."/>
            <person name="Sahoo L."/>
            <person name="Jayasankar P."/>
            <person name="Meher P.K."/>
            <person name="Koringa P.G."/>
            <person name="Iquebal M.A."/>
            <person name="Das S.P."/>
            <person name="Bit A."/>
            <person name="Patnaik S."/>
            <person name="Patel N."/>
            <person name="Shah T.M."/>
            <person name="Hinsu A."/>
            <person name="Jena J.K."/>
        </authorList>
    </citation>
    <scope>NUCLEOTIDE SEQUENCE</scope>
    <source>
        <strain evidence="1">CIFAMagur01</strain>
        <tissue evidence="1">Testis</tissue>
    </source>
</reference>
<feature type="non-terminal residue" evidence="1">
    <location>
        <position position="274"/>
    </location>
</feature>
<evidence type="ECO:0000313" key="2">
    <source>
        <dbReference type="Proteomes" id="UP000727407"/>
    </source>
</evidence>
<dbReference type="PANTHER" id="PTHR22796">
    <property type="entry name" value="URG4-RELATED"/>
    <property type="match status" value="1"/>
</dbReference>
<protein>
    <submittedName>
        <fullName evidence="1">Interferon-induced very large GTPase 1-like</fullName>
    </submittedName>
</protein>
<dbReference type="EMBL" id="QNUK01000087">
    <property type="protein sequence ID" value="KAF5902635.1"/>
    <property type="molecule type" value="Genomic_DNA"/>
</dbReference>
<organism evidence="1 2">
    <name type="scientific">Clarias magur</name>
    <name type="common">Asian catfish</name>
    <name type="synonym">Macropteronotus magur</name>
    <dbReference type="NCBI Taxonomy" id="1594786"/>
    <lineage>
        <taxon>Eukaryota</taxon>
        <taxon>Metazoa</taxon>
        <taxon>Chordata</taxon>
        <taxon>Craniata</taxon>
        <taxon>Vertebrata</taxon>
        <taxon>Euteleostomi</taxon>
        <taxon>Actinopterygii</taxon>
        <taxon>Neopterygii</taxon>
        <taxon>Teleostei</taxon>
        <taxon>Ostariophysi</taxon>
        <taxon>Siluriformes</taxon>
        <taxon>Clariidae</taxon>
        <taxon>Clarias</taxon>
    </lineage>
</organism>
<sequence length="274" mass="31836">DANDPRVYLSKEKPRYYSVFKNYCKGTTTTKVFGDLICSNLRESILQSVYNKTAIDLAAQIRSDMPEFNGNRSNLEKHILTCLADEENFENYMEYIHHPRKHFEDFITEKVNKYITDNNTRVLKLFEGNLKDKEQRVINSVHIATGEVKKSRGGDADMWMRSFSSSIKYDLSFKEITFIDNREIRDFDFLQQVVGDGLTAVMSELDKSFNSVKDINMEKFRKKPDEILIEHLCQCCWVQCPFCKVICTNTMEGHDGDHSVPFHRVNGTSGESYR</sequence>